<protein>
    <submittedName>
        <fullName evidence="2">Uncharacterized protein</fullName>
    </submittedName>
</protein>
<keyword evidence="3" id="KW-1185">Reference proteome</keyword>
<proteinExistence type="predicted"/>
<dbReference type="AlphaFoldDB" id="A0A6A6BMG1"/>
<evidence type="ECO:0000313" key="3">
    <source>
        <dbReference type="Proteomes" id="UP000799438"/>
    </source>
</evidence>
<organism evidence="2 3">
    <name type="scientific">Aplosporella prunicola CBS 121167</name>
    <dbReference type="NCBI Taxonomy" id="1176127"/>
    <lineage>
        <taxon>Eukaryota</taxon>
        <taxon>Fungi</taxon>
        <taxon>Dikarya</taxon>
        <taxon>Ascomycota</taxon>
        <taxon>Pezizomycotina</taxon>
        <taxon>Dothideomycetes</taxon>
        <taxon>Dothideomycetes incertae sedis</taxon>
        <taxon>Botryosphaeriales</taxon>
        <taxon>Aplosporellaceae</taxon>
        <taxon>Aplosporella</taxon>
    </lineage>
</organism>
<reference evidence="2" key="1">
    <citation type="journal article" date="2020" name="Stud. Mycol.">
        <title>101 Dothideomycetes genomes: a test case for predicting lifestyles and emergence of pathogens.</title>
        <authorList>
            <person name="Haridas S."/>
            <person name="Albert R."/>
            <person name="Binder M."/>
            <person name="Bloem J."/>
            <person name="Labutti K."/>
            <person name="Salamov A."/>
            <person name="Andreopoulos B."/>
            <person name="Baker S."/>
            <person name="Barry K."/>
            <person name="Bills G."/>
            <person name="Bluhm B."/>
            <person name="Cannon C."/>
            <person name="Castanera R."/>
            <person name="Culley D."/>
            <person name="Daum C."/>
            <person name="Ezra D."/>
            <person name="Gonzalez J."/>
            <person name="Henrissat B."/>
            <person name="Kuo A."/>
            <person name="Liang C."/>
            <person name="Lipzen A."/>
            <person name="Lutzoni F."/>
            <person name="Magnuson J."/>
            <person name="Mondo S."/>
            <person name="Nolan M."/>
            <person name="Ohm R."/>
            <person name="Pangilinan J."/>
            <person name="Park H.-J."/>
            <person name="Ramirez L."/>
            <person name="Alfaro M."/>
            <person name="Sun H."/>
            <person name="Tritt A."/>
            <person name="Yoshinaga Y."/>
            <person name="Zwiers L.-H."/>
            <person name="Turgeon B."/>
            <person name="Goodwin S."/>
            <person name="Spatafora J."/>
            <person name="Crous P."/>
            <person name="Grigoriev I."/>
        </authorList>
    </citation>
    <scope>NUCLEOTIDE SEQUENCE</scope>
    <source>
        <strain evidence="2">CBS 121167</strain>
    </source>
</reference>
<evidence type="ECO:0000313" key="2">
    <source>
        <dbReference type="EMBL" id="KAF2144027.1"/>
    </source>
</evidence>
<dbReference type="InterPro" id="IPR019034">
    <property type="entry name" value="UPF0390"/>
</dbReference>
<dbReference type="Proteomes" id="UP000799438">
    <property type="component" value="Unassembled WGS sequence"/>
</dbReference>
<dbReference type="RefSeq" id="XP_033399739.1">
    <property type="nucleotide sequence ID" value="XM_033541899.1"/>
</dbReference>
<dbReference type="GeneID" id="54299396"/>
<dbReference type="EMBL" id="ML995480">
    <property type="protein sequence ID" value="KAF2144027.1"/>
    <property type="molecule type" value="Genomic_DNA"/>
</dbReference>
<feature type="region of interest" description="Disordered" evidence="1">
    <location>
        <begin position="1"/>
        <end position="47"/>
    </location>
</feature>
<feature type="region of interest" description="Disordered" evidence="1">
    <location>
        <begin position="71"/>
        <end position="102"/>
    </location>
</feature>
<evidence type="ECO:0000256" key="1">
    <source>
        <dbReference type="SAM" id="MobiDB-lite"/>
    </source>
</evidence>
<dbReference type="OrthoDB" id="5239630at2759"/>
<dbReference type="Pfam" id="PF09495">
    <property type="entry name" value="DUF2462"/>
    <property type="match status" value="1"/>
</dbReference>
<name>A0A6A6BMG1_9PEZI</name>
<feature type="compositionally biased region" description="Basic and acidic residues" evidence="1">
    <location>
        <begin position="71"/>
        <end position="94"/>
    </location>
</feature>
<accession>A0A6A6BMG1</accession>
<sequence>MAQGTIKTKAAKPGSASGGGSKKATPLRPRGSRQIAPKKAKLQTHKKILKKHTAGLAALTEQSLAARAGHLEMLRGGKGDRKKDADKREAEKRAAAGVAVKK</sequence>
<gene>
    <name evidence="2" type="ORF">K452DRAFT_296288</name>
</gene>
<feature type="compositionally biased region" description="Basic residues" evidence="1">
    <location>
        <begin position="36"/>
        <end position="47"/>
    </location>
</feature>